<evidence type="ECO:0000259" key="4">
    <source>
        <dbReference type="PROSITE" id="PS50198"/>
    </source>
</evidence>
<feature type="chain" id="PRO_5020354057" evidence="3">
    <location>
        <begin position="33"/>
        <end position="310"/>
    </location>
</feature>
<dbReference type="Proteomes" id="UP000292445">
    <property type="component" value="Unassembled WGS sequence"/>
</dbReference>
<keyword evidence="2 5" id="KW-0413">Isomerase</keyword>
<keyword evidence="2" id="KW-0697">Rotamase</keyword>
<accession>A0A4V2F2P5</accession>
<dbReference type="Gene3D" id="3.10.50.40">
    <property type="match status" value="1"/>
</dbReference>
<keyword evidence="6" id="KW-1185">Reference proteome</keyword>
<dbReference type="PANTHER" id="PTHR47245">
    <property type="entry name" value="PEPTIDYLPROLYL ISOMERASE"/>
    <property type="match status" value="1"/>
</dbReference>
<dbReference type="AlphaFoldDB" id="A0A4V2F2P5"/>
<dbReference type="PROSITE" id="PS50198">
    <property type="entry name" value="PPIC_PPIASE_2"/>
    <property type="match status" value="1"/>
</dbReference>
<dbReference type="OrthoDB" id="5706698at2"/>
<dbReference type="PANTHER" id="PTHR47245:SF3">
    <property type="entry name" value="PEPTIDYL-PROLYL CIS-TRANS ISOMERASE, PPIC-TYPE-RELATED"/>
    <property type="match status" value="1"/>
</dbReference>
<reference evidence="5 6" key="1">
    <citation type="submission" date="2019-02" db="EMBL/GenBank/DDBJ databases">
        <title>Genomic Encyclopedia of Type Strains, Phase IV (KMG-IV): sequencing the most valuable type-strain genomes for metagenomic binning, comparative biology and taxonomic classification.</title>
        <authorList>
            <person name="Goeker M."/>
        </authorList>
    </citation>
    <scope>NUCLEOTIDE SEQUENCE [LARGE SCALE GENOMIC DNA]</scope>
    <source>
        <strain evidence="5 6">K24</strain>
    </source>
</reference>
<comment type="caution">
    <text evidence="5">The sequence shown here is derived from an EMBL/GenBank/DDBJ whole genome shotgun (WGS) entry which is preliminary data.</text>
</comment>
<dbReference type="InterPro" id="IPR050245">
    <property type="entry name" value="PrsA_foldase"/>
</dbReference>
<evidence type="ECO:0000256" key="1">
    <source>
        <dbReference type="ARBA" id="ARBA00007656"/>
    </source>
</evidence>
<dbReference type="InterPro" id="IPR000297">
    <property type="entry name" value="PPIase_PpiC"/>
</dbReference>
<proteinExistence type="inferred from homology"/>
<sequence>MKLKQNPSTHSMPAVLAGLLAAWLGVAAPVYAADSGVSVASVGSVSIKQQEVEQLLRGMPDAERDAIKGNRAGLENWLRQRLASEALLKEAQGKGWEKRAEIKARVDAAVREVTDRIVATSYLDSVAQLPEGYPSEADMRAAYEGAKESFQLPATYHVAQIFLAAPANDGAAVAKARAQAQELLAQARGGDFAEMARKHSQDERSAARGGDVGTLPLAQLLPEVREPVSRLQPGQVSDPVQSQAGIHVLKLLESQAPRTATLDEVKPRLQQVLRQQRKQELIEAYMARLAPAGSVKIDSAALDAAMSKAN</sequence>
<evidence type="ECO:0000313" key="6">
    <source>
        <dbReference type="Proteomes" id="UP000292445"/>
    </source>
</evidence>
<dbReference type="Pfam" id="PF00639">
    <property type="entry name" value="Rotamase"/>
    <property type="match status" value="1"/>
</dbReference>
<organism evidence="5 6">
    <name type="scientific">Pigmentiphaga kullae</name>
    <dbReference type="NCBI Taxonomy" id="151784"/>
    <lineage>
        <taxon>Bacteria</taxon>
        <taxon>Pseudomonadati</taxon>
        <taxon>Pseudomonadota</taxon>
        <taxon>Betaproteobacteria</taxon>
        <taxon>Burkholderiales</taxon>
        <taxon>Alcaligenaceae</taxon>
        <taxon>Pigmentiphaga</taxon>
    </lineage>
</organism>
<evidence type="ECO:0000256" key="2">
    <source>
        <dbReference type="PROSITE-ProRule" id="PRU00278"/>
    </source>
</evidence>
<dbReference type="SUPFAM" id="SSF54534">
    <property type="entry name" value="FKBP-like"/>
    <property type="match status" value="1"/>
</dbReference>
<protein>
    <submittedName>
        <fullName evidence="5">Peptidylprolyl isomerase</fullName>
    </submittedName>
</protein>
<dbReference type="InterPro" id="IPR046357">
    <property type="entry name" value="PPIase_dom_sf"/>
</dbReference>
<evidence type="ECO:0000256" key="3">
    <source>
        <dbReference type="SAM" id="SignalP"/>
    </source>
</evidence>
<evidence type="ECO:0000313" key="5">
    <source>
        <dbReference type="EMBL" id="RZS78868.1"/>
    </source>
</evidence>
<gene>
    <name evidence="5" type="ORF">EV675_5525</name>
</gene>
<dbReference type="GO" id="GO:0003755">
    <property type="term" value="F:peptidyl-prolyl cis-trans isomerase activity"/>
    <property type="evidence" value="ECO:0007669"/>
    <property type="project" value="UniProtKB-KW"/>
</dbReference>
<feature type="signal peptide" evidence="3">
    <location>
        <begin position="1"/>
        <end position="32"/>
    </location>
</feature>
<feature type="domain" description="PpiC" evidence="4">
    <location>
        <begin position="153"/>
        <end position="253"/>
    </location>
</feature>
<name>A0A4V2F2P5_9BURK</name>
<comment type="similarity">
    <text evidence="1">Belongs to the PpiC/parvulin rotamase family.</text>
</comment>
<dbReference type="SUPFAM" id="SSF109998">
    <property type="entry name" value="Triger factor/SurA peptide-binding domain-like"/>
    <property type="match status" value="1"/>
</dbReference>
<dbReference type="EMBL" id="SGXC01000003">
    <property type="protein sequence ID" value="RZS78868.1"/>
    <property type="molecule type" value="Genomic_DNA"/>
</dbReference>
<dbReference type="RefSeq" id="WP_130361811.1">
    <property type="nucleotide sequence ID" value="NZ_SGXC01000003.1"/>
</dbReference>
<keyword evidence="3" id="KW-0732">Signal</keyword>
<dbReference type="InterPro" id="IPR027304">
    <property type="entry name" value="Trigger_fact/SurA_dom_sf"/>
</dbReference>